<gene>
    <name evidence="1" type="ORF">Tci_044926</name>
</gene>
<name>A0A6L2MG88_TANCI</name>
<organism evidence="1">
    <name type="scientific">Tanacetum cinerariifolium</name>
    <name type="common">Dalmatian daisy</name>
    <name type="synonym">Chrysanthemum cinerariifolium</name>
    <dbReference type="NCBI Taxonomy" id="118510"/>
    <lineage>
        <taxon>Eukaryota</taxon>
        <taxon>Viridiplantae</taxon>
        <taxon>Streptophyta</taxon>
        <taxon>Embryophyta</taxon>
        <taxon>Tracheophyta</taxon>
        <taxon>Spermatophyta</taxon>
        <taxon>Magnoliopsida</taxon>
        <taxon>eudicotyledons</taxon>
        <taxon>Gunneridae</taxon>
        <taxon>Pentapetalae</taxon>
        <taxon>asterids</taxon>
        <taxon>campanulids</taxon>
        <taxon>Asterales</taxon>
        <taxon>Asteraceae</taxon>
        <taxon>Asteroideae</taxon>
        <taxon>Anthemideae</taxon>
        <taxon>Anthemidinae</taxon>
        <taxon>Tanacetum</taxon>
    </lineage>
</organism>
<protein>
    <submittedName>
        <fullName evidence="1">Late embryogenesis abundant protein, LEA-3</fullName>
    </submittedName>
</protein>
<accession>A0A6L2MG88</accession>
<dbReference type="EMBL" id="BKCJ010006595">
    <property type="protein sequence ID" value="GEU72948.1"/>
    <property type="molecule type" value="Genomic_DNA"/>
</dbReference>
<evidence type="ECO:0000313" key="1">
    <source>
        <dbReference type="EMBL" id="GEU72948.1"/>
    </source>
</evidence>
<dbReference type="AlphaFoldDB" id="A0A6L2MG88"/>
<sequence>MYLSLDEYYLCRSKGYEATKTKAGEGLEAAKELMGKKFNEAAEPHWQKANVITRGKFVVVNIKAMITSDWYKFGNLHFAL</sequence>
<reference evidence="1" key="1">
    <citation type="journal article" date="2019" name="Sci. Rep.">
        <title>Draft genome of Tanacetum cinerariifolium, the natural source of mosquito coil.</title>
        <authorList>
            <person name="Yamashiro T."/>
            <person name="Shiraishi A."/>
            <person name="Satake H."/>
            <person name="Nakayama K."/>
        </authorList>
    </citation>
    <scope>NUCLEOTIDE SEQUENCE</scope>
</reference>
<proteinExistence type="predicted"/>
<comment type="caution">
    <text evidence="1">The sequence shown here is derived from an EMBL/GenBank/DDBJ whole genome shotgun (WGS) entry which is preliminary data.</text>
</comment>